<dbReference type="NCBIfam" id="NF037979">
    <property type="entry name" value="Na_transp"/>
    <property type="match status" value="1"/>
</dbReference>
<dbReference type="EMBL" id="FPLD01000131">
    <property type="protein sequence ID" value="SGZ17207.1"/>
    <property type="molecule type" value="Genomic_DNA"/>
</dbReference>
<proteinExistence type="predicted"/>
<dbReference type="Proteomes" id="UP000183794">
    <property type="component" value="Unassembled WGS sequence"/>
</dbReference>
<evidence type="ECO:0000256" key="5">
    <source>
        <dbReference type="ARBA" id="ARBA00023136"/>
    </source>
</evidence>
<sequence length="455" mass="49083">MAAIQNNDGESRGHFGSRFGFIMAAAGSAVGIGNIWGFPTQAASNGGGAFLMVYLFLIFVLGYPMLVAELMVGRHGQTNPADAMAKLGRSSVTTMIGRLIGLASIICAVMIFSFYAVLSGWFVSNTLAPIAAMAGAEEASRWLIDFSLSRNIVFTLVFTLMSIYVIQKGVQDGIEKWSKRLMPLLFSILLASVIYILFQPGASEGVAALFTIDFEKVMHSDVIIGALGQTFFSLSIGTGVMMIYGSYLKPKENIGKLAVQVTFMDTGVAFLAAMLILPAMYVAKHNGVVIFDADGNLLSSDTLVFTVLPALFATMGVVEHIVAIIFFALMSVAALTSAISVVEVPTSYIVDKTTMPRKKVTWIVGVGLTTLAMVVVTNFDLMFGFVITLSTEITQPLICLGLAIFTGWVWSRNSLLNEIKGQDDADVNGIFWKVWPLYVKFVCPVLIILLISTAL</sequence>
<feature type="transmembrane region" description="Helical" evidence="6">
    <location>
        <begin position="393"/>
        <end position="410"/>
    </location>
</feature>
<dbReference type="PANTHER" id="PTHR42948">
    <property type="entry name" value="TRANSPORTER"/>
    <property type="match status" value="1"/>
</dbReference>
<dbReference type="PANTHER" id="PTHR42948:SF1">
    <property type="entry name" value="TRANSPORTER"/>
    <property type="match status" value="1"/>
</dbReference>
<dbReference type="InterPro" id="IPR037272">
    <property type="entry name" value="SNS_sf"/>
</dbReference>
<dbReference type="PROSITE" id="PS50267">
    <property type="entry name" value="NA_NEUROTRAN_SYMP_3"/>
    <property type="match status" value="1"/>
</dbReference>
<dbReference type="SUPFAM" id="SSF161070">
    <property type="entry name" value="SNF-like"/>
    <property type="match status" value="1"/>
</dbReference>
<evidence type="ECO:0000256" key="6">
    <source>
        <dbReference type="SAM" id="Phobius"/>
    </source>
</evidence>
<dbReference type="GO" id="GO:0016020">
    <property type="term" value="C:membrane"/>
    <property type="evidence" value="ECO:0007669"/>
    <property type="project" value="UniProtKB-SubCell"/>
</dbReference>
<dbReference type="Pfam" id="PF00209">
    <property type="entry name" value="SNF"/>
    <property type="match status" value="2"/>
</dbReference>
<feature type="transmembrane region" description="Helical" evidence="6">
    <location>
        <begin position="49"/>
        <end position="68"/>
    </location>
</feature>
<feature type="transmembrane region" description="Helical" evidence="6">
    <location>
        <begin position="430"/>
        <end position="451"/>
    </location>
</feature>
<feature type="transmembrane region" description="Helical" evidence="6">
    <location>
        <begin position="19"/>
        <end position="37"/>
    </location>
</feature>
<keyword evidence="3 6" id="KW-0812">Transmembrane</keyword>
<dbReference type="AlphaFoldDB" id="A0A1L0F559"/>
<reference evidence="7 8" key="1">
    <citation type="submission" date="2016-11" db="EMBL/GenBank/DDBJ databases">
        <authorList>
            <person name="Jaros S."/>
            <person name="Januszkiewicz K."/>
            <person name="Wedrychowicz H."/>
        </authorList>
    </citation>
    <scope>NUCLEOTIDE SEQUENCE [LARGE SCALE GENOMIC DNA]</scope>
    <source>
        <strain evidence="7">NVI 5450</strain>
    </source>
</reference>
<name>A0A1L0F559_9GAMM</name>
<feature type="transmembrane region" description="Helical" evidence="6">
    <location>
        <begin position="362"/>
        <end position="381"/>
    </location>
</feature>
<feature type="transmembrane region" description="Helical" evidence="6">
    <location>
        <begin position="321"/>
        <end position="342"/>
    </location>
</feature>
<gene>
    <name evidence="7" type="ORF">NVI5450_4480</name>
</gene>
<dbReference type="InterPro" id="IPR047218">
    <property type="entry name" value="YocR/YhdH-like"/>
</dbReference>
<feature type="transmembrane region" description="Helical" evidence="6">
    <location>
        <begin position="222"/>
        <end position="245"/>
    </location>
</feature>
<evidence type="ECO:0000256" key="4">
    <source>
        <dbReference type="ARBA" id="ARBA00022989"/>
    </source>
</evidence>
<dbReference type="OrthoDB" id="9762833at2"/>
<dbReference type="PRINTS" id="PR00176">
    <property type="entry name" value="NANEUSMPORT"/>
</dbReference>
<dbReference type="InterPro" id="IPR000175">
    <property type="entry name" value="Na/ntran_symport"/>
</dbReference>
<evidence type="ECO:0000256" key="1">
    <source>
        <dbReference type="ARBA" id="ARBA00004141"/>
    </source>
</evidence>
<evidence type="ECO:0000256" key="2">
    <source>
        <dbReference type="ARBA" id="ARBA00022448"/>
    </source>
</evidence>
<dbReference type="RefSeq" id="WP_075496844.1">
    <property type="nucleotide sequence ID" value="NZ_CAWRBC010000115.1"/>
</dbReference>
<feature type="transmembrane region" description="Helical" evidence="6">
    <location>
        <begin position="257"/>
        <end position="277"/>
    </location>
</feature>
<organism evidence="7 8">
    <name type="scientific">Moritella viscosa</name>
    <dbReference type="NCBI Taxonomy" id="80854"/>
    <lineage>
        <taxon>Bacteria</taxon>
        <taxon>Pseudomonadati</taxon>
        <taxon>Pseudomonadota</taxon>
        <taxon>Gammaproteobacteria</taxon>
        <taxon>Alteromonadales</taxon>
        <taxon>Moritellaceae</taxon>
        <taxon>Moritella</taxon>
    </lineage>
</organism>
<feature type="transmembrane region" description="Helical" evidence="6">
    <location>
        <begin position="152"/>
        <end position="170"/>
    </location>
</feature>
<comment type="subcellular location">
    <subcellularLocation>
        <location evidence="1">Membrane</location>
        <topology evidence="1">Multi-pass membrane protein</topology>
    </subcellularLocation>
</comment>
<keyword evidence="5 6" id="KW-0472">Membrane</keyword>
<feature type="transmembrane region" description="Helical" evidence="6">
    <location>
        <begin position="99"/>
        <end position="123"/>
    </location>
</feature>
<evidence type="ECO:0000313" key="8">
    <source>
        <dbReference type="Proteomes" id="UP000183794"/>
    </source>
</evidence>
<evidence type="ECO:0000313" key="7">
    <source>
        <dbReference type="EMBL" id="SGZ17207.1"/>
    </source>
</evidence>
<feature type="transmembrane region" description="Helical" evidence="6">
    <location>
        <begin position="182"/>
        <end position="202"/>
    </location>
</feature>
<keyword evidence="2" id="KW-0813">Transport</keyword>
<dbReference type="CDD" id="cd10336">
    <property type="entry name" value="SLC6sbd_Tyt1-Like"/>
    <property type="match status" value="1"/>
</dbReference>
<accession>A0A1L0F559</accession>
<evidence type="ECO:0000256" key="3">
    <source>
        <dbReference type="ARBA" id="ARBA00022692"/>
    </source>
</evidence>
<keyword evidence="4 6" id="KW-1133">Transmembrane helix</keyword>
<protein>
    <submittedName>
        <fullName evidence="7">Transporter</fullName>
    </submittedName>
</protein>